<keyword evidence="3" id="KW-0175">Coiled coil</keyword>
<organism evidence="6 7">
    <name type="scientific">Bambusicola thoracicus</name>
    <name type="common">Chinese bamboo-partridge</name>
    <name type="synonym">Perdix thoracica</name>
    <dbReference type="NCBI Taxonomy" id="9083"/>
    <lineage>
        <taxon>Eukaryota</taxon>
        <taxon>Metazoa</taxon>
        <taxon>Chordata</taxon>
        <taxon>Craniata</taxon>
        <taxon>Vertebrata</taxon>
        <taxon>Euteleostomi</taxon>
        <taxon>Archelosauria</taxon>
        <taxon>Archosauria</taxon>
        <taxon>Dinosauria</taxon>
        <taxon>Saurischia</taxon>
        <taxon>Theropoda</taxon>
        <taxon>Coelurosauria</taxon>
        <taxon>Aves</taxon>
        <taxon>Neognathae</taxon>
        <taxon>Galloanserae</taxon>
        <taxon>Galliformes</taxon>
        <taxon>Phasianidae</taxon>
        <taxon>Perdicinae</taxon>
        <taxon>Bambusicola</taxon>
    </lineage>
</organism>
<protein>
    <submittedName>
        <fullName evidence="6">Uncharacterized protein</fullName>
    </submittedName>
</protein>
<dbReference type="AlphaFoldDB" id="A0A2P4SVM7"/>
<keyword evidence="4" id="KW-0206">Cytoskeleton</keyword>
<comment type="subcellular location">
    <subcellularLocation>
        <location evidence="1">Cytoplasm</location>
        <location evidence="1">Cytoskeleton</location>
        <location evidence="1">Microtubule organizing center</location>
        <location evidence="1">Centrosome</location>
    </subcellularLocation>
</comment>
<dbReference type="GO" id="GO:0007165">
    <property type="term" value="P:signal transduction"/>
    <property type="evidence" value="ECO:0007669"/>
    <property type="project" value="InterPro"/>
</dbReference>
<dbReference type="OrthoDB" id="2020852at2759"/>
<feature type="non-terminal residue" evidence="6">
    <location>
        <position position="128"/>
    </location>
</feature>
<dbReference type="EMBL" id="PPHD01020484">
    <property type="protein sequence ID" value="POI28181.1"/>
    <property type="molecule type" value="Genomic_DNA"/>
</dbReference>
<keyword evidence="2" id="KW-0963">Cytoplasm</keyword>
<dbReference type="GO" id="GO:0005813">
    <property type="term" value="C:centrosome"/>
    <property type="evidence" value="ECO:0007669"/>
    <property type="project" value="UniProtKB-SubCell"/>
</dbReference>
<evidence type="ECO:0000313" key="6">
    <source>
        <dbReference type="EMBL" id="POI28181.1"/>
    </source>
</evidence>
<feature type="compositionally biased region" description="Basic and acidic residues" evidence="5">
    <location>
        <begin position="108"/>
        <end position="120"/>
    </location>
</feature>
<keyword evidence="7" id="KW-1185">Reference proteome</keyword>
<gene>
    <name evidence="6" type="ORF">CIB84_008070</name>
</gene>
<dbReference type="GO" id="GO:0060090">
    <property type="term" value="F:molecular adaptor activity"/>
    <property type="evidence" value="ECO:0007669"/>
    <property type="project" value="InterPro"/>
</dbReference>
<comment type="caution">
    <text evidence="6">The sequence shown here is derived from an EMBL/GenBank/DDBJ whole genome shotgun (WGS) entry which is preliminary data.</text>
</comment>
<evidence type="ECO:0000256" key="5">
    <source>
        <dbReference type="SAM" id="MobiDB-lite"/>
    </source>
</evidence>
<evidence type="ECO:0000256" key="3">
    <source>
        <dbReference type="ARBA" id="ARBA00023054"/>
    </source>
</evidence>
<dbReference type="PANTHER" id="PTHR44981">
    <property type="entry name" value="PERICENTRIN-LIKE PROTEIN, ISOFORM F"/>
    <property type="match status" value="1"/>
</dbReference>
<dbReference type="InterPro" id="IPR028745">
    <property type="entry name" value="AKAP9/Pericentrin"/>
</dbReference>
<dbReference type="Proteomes" id="UP000237246">
    <property type="component" value="Unassembled WGS sequence"/>
</dbReference>
<proteinExistence type="predicted"/>
<evidence type="ECO:0000256" key="4">
    <source>
        <dbReference type="ARBA" id="ARBA00023212"/>
    </source>
</evidence>
<dbReference type="PANTHER" id="PTHR44981:SF3">
    <property type="entry name" value="PERICENTRIN"/>
    <property type="match status" value="1"/>
</dbReference>
<evidence type="ECO:0000256" key="1">
    <source>
        <dbReference type="ARBA" id="ARBA00004300"/>
    </source>
</evidence>
<feature type="region of interest" description="Disordered" evidence="5">
    <location>
        <begin position="108"/>
        <end position="128"/>
    </location>
</feature>
<sequence>MTRETEKFNLQKQQLEKIRQQLLFVAAHLIELMCKTVDKTVNNWHVSNDEAVASLLQTLKELKSDLLSPPASQIRSTNDSDPVQELERAAWQQERSILQNALKQAESKLAKATAETENKPTVEAFNLK</sequence>
<name>A0A2P4SVM7_BAMTH</name>
<reference evidence="6 7" key="1">
    <citation type="submission" date="2018-01" db="EMBL/GenBank/DDBJ databases">
        <title>Comparison of the Chinese Bamboo Partridge and Red Junglefowl genome sequences highlights the importance of demography in genome evolution.</title>
        <authorList>
            <person name="Tiley G.P."/>
            <person name="Kimball R.T."/>
            <person name="Braun E.L."/>
            <person name="Burleigh J.G."/>
        </authorList>
    </citation>
    <scope>NUCLEOTIDE SEQUENCE [LARGE SCALE GENOMIC DNA]</scope>
    <source>
        <strain evidence="6">RTK389</strain>
        <tissue evidence="6">Blood</tissue>
    </source>
</reference>
<evidence type="ECO:0000256" key="2">
    <source>
        <dbReference type="ARBA" id="ARBA00022490"/>
    </source>
</evidence>
<accession>A0A2P4SVM7</accession>
<evidence type="ECO:0000313" key="7">
    <source>
        <dbReference type="Proteomes" id="UP000237246"/>
    </source>
</evidence>